<organism evidence="1">
    <name type="scientific">Picea glauca</name>
    <name type="common">White spruce</name>
    <name type="synonym">Pinus glauca</name>
    <dbReference type="NCBI Taxonomy" id="3330"/>
    <lineage>
        <taxon>Eukaryota</taxon>
        <taxon>Viridiplantae</taxon>
        <taxon>Streptophyta</taxon>
        <taxon>Embryophyta</taxon>
        <taxon>Tracheophyta</taxon>
        <taxon>Spermatophyta</taxon>
        <taxon>Pinopsida</taxon>
        <taxon>Pinidae</taxon>
        <taxon>Conifers I</taxon>
        <taxon>Pinales</taxon>
        <taxon>Pinaceae</taxon>
        <taxon>Picea</taxon>
    </lineage>
</organism>
<dbReference type="EMBL" id="LKAM01000004">
    <property type="protein sequence ID" value="KUM49083.1"/>
    <property type="molecule type" value="Genomic_DNA"/>
</dbReference>
<comment type="caution">
    <text evidence="1">The sequence shown here is derived from an EMBL/GenBank/DDBJ whole genome shotgun (WGS) entry which is preliminary data.</text>
</comment>
<sequence>MLFARVFAILASKTSQSHAHAHAIRTCFGASPLLVKPATTRFPVRSSIIKRVSSSCYSQWWAFCLNYLTRFDVVLPRHTAVLGNLNIPDGIVKDLQKSSYPP</sequence>
<proteinExistence type="predicted"/>
<evidence type="ECO:0000313" key="1">
    <source>
        <dbReference type="EMBL" id="KUM49083.1"/>
    </source>
</evidence>
<protein>
    <submittedName>
        <fullName evidence="1">Uncharacterized protein</fullName>
    </submittedName>
</protein>
<reference evidence="1" key="1">
    <citation type="journal article" date="2015" name="Genome Biol. Evol.">
        <title>Organellar Genomes of White Spruce (Picea glauca): Assembly and Annotation.</title>
        <authorList>
            <person name="Jackman S.D."/>
            <person name="Warren R.L."/>
            <person name="Gibb E.A."/>
            <person name="Vandervalk B.P."/>
            <person name="Mohamadi H."/>
            <person name="Chu J."/>
            <person name="Raymond A."/>
            <person name="Pleasance S."/>
            <person name="Coope R."/>
            <person name="Wildung M.R."/>
            <person name="Ritland C.E."/>
            <person name="Bousquet J."/>
            <person name="Jones S.J."/>
            <person name="Bohlmann J."/>
            <person name="Birol I."/>
        </authorList>
    </citation>
    <scope>NUCLEOTIDE SEQUENCE [LARGE SCALE GENOMIC DNA]</scope>
    <source>
        <tissue evidence="1">Flushing bud</tissue>
    </source>
</reference>
<keyword evidence="1" id="KW-0496">Mitochondrion</keyword>
<geneLocation type="mitochondrion" evidence="1"/>
<gene>
    <name evidence="1" type="ORF">ABT39_MTgene4420</name>
</gene>
<dbReference type="AlphaFoldDB" id="A0A117NHX6"/>
<name>A0A117NHX6_PICGL</name>
<accession>A0A117NHX6</accession>